<dbReference type="InterPro" id="IPR050226">
    <property type="entry name" value="NagZ_Beta-hexosaminidase"/>
</dbReference>
<dbReference type="Gene3D" id="3.20.20.300">
    <property type="entry name" value="Glycoside hydrolase, family 3, N-terminal domain"/>
    <property type="match status" value="1"/>
</dbReference>
<dbReference type="SUPFAM" id="SSF51445">
    <property type="entry name" value="(Trans)glycosidases"/>
    <property type="match status" value="1"/>
</dbReference>
<dbReference type="InterPro" id="IPR036962">
    <property type="entry name" value="Glyco_hydro_3_N_sf"/>
</dbReference>
<evidence type="ECO:0000313" key="8">
    <source>
        <dbReference type="Proteomes" id="UP000037178"/>
    </source>
</evidence>
<keyword evidence="5 7" id="KW-0326">Glycosidase</keyword>
<evidence type="ECO:0000256" key="2">
    <source>
        <dbReference type="ARBA" id="ARBA00005336"/>
    </source>
</evidence>
<dbReference type="AlphaFoldDB" id="A0A0J9E221"/>
<gene>
    <name evidence="7" type="ORF">AIOL_001697</name>
</gene>
<keyword evidence="4 7" id="KW-0378">Hydrolase</keyword>
<comment type="caution">
    <text evidence="7">The sequence shown here is derived from an EMBL/GenBank/DDBJ whole genome shotgun (WGS) entry which is preliminary data.</text>
</comment>
<dbReference type="EC" id="3.2.1.52" evidence="3"/>
<name>A0A0J9E221_9RHOB</name>
<evidence type="ECO:0000256" key="1">
    <source>
        <dbReference type="ARBA" id="ARBA00001231"/>
    </source>
</evidence>
<comment type="similarity">
    <text evidence="2">Belongs to the glycosyl hydrolase 3 family.</text>
</comment>
<organism evidence="7 8">
    <name type="scientific">Candidatus Rhodobacter oscarellae</name>
    <dbReference type="NCBI Taxonomy" id="1675527"/>
    <lineage>
        <taxon>Bacteria</taxon>
        <taxon>Pseudomonadati</taxon>
        <taxon>Pseudomonadota</taxon>
        <taxon>Alphaproteobacteria</taxon>
        <taxon>Rhodobacterales</taxon>
        <taxon>Rhodobacter group</taxon>
        <taxon>Rhodobacter</taxon>
    </lineage>
</organism>
<protein>
    <recommendedName>
        <fullName evidence="3">beta-N-acetylhexosaminidase</fullName>
        <ecNumber evidence="3">3.2.1.52</ecNumber>
    </recommendedName>
</protein>
<dbReference type="GO" id="GO:0004563">
    <property type="term" value="F:beta-N-acetylhexosaminidase activity"/>
    <property type="evidence" value="ECO:0007669"/>
    <property type="project" value="UniProtKB-EC"/>
</dbReference>
<evidence type="ECO:0000313" key="7">
    <source>
        <dbReference type="EMBL" id="KMW56742.1"/>
    </source>
</evidence>
<evidence type="ECO:0000256" key="5">
    <source>
        <dbReference type="ARBA" id="ARBA00023295"/>
    </source>
</evidence>
<dbReference type="PANTHER" id="PTHR30480">
    <property type="entry name" value="BETA-HEXOSAMINIDASE-RELATED"/>
    <property type="match status" value="1"/>
</dbReference>
<keyword evidence="8" id="KW-1185">Reference proteome</keyword>
<dbReference type="PROSITE" id="PS00775">
    <property type="entry name" value="GLYCOSYL_HYDROL_F3"/>
    <property type="match status" value="1"/>
</dbReference>
<evidence type="ECO:0000256" key="4">
    <source>
        <dbReference type="ARBA" id="ARBA00022801"/>
    </source>
</evidence>
<evidence type="ECO:0000259" key="6">
    <source>
        <dbReference type="Pfam" id="PF00933"/>
    </source>
</evidence>
<reference evidence="7 8" key="1">
    <citation type="submission" date="2015-06" db="EMBL/GenBank/DDBJ databases">
        <title>Draft genome sequence of an Alphaproteobacteria species associated to the Mediterranean sponge Oscarella lobularis.</title>
        <authorList>
            <person name="Jourda C."/>
            <person name="Santini S."/>
            <person name="Claverie J.-M."/>
        </authorList>
    </citation>
    <scope>NUCLEOTIDE SEQUENCE [LARGE SCALE GENOMIC DNA]</scope>
    <source>
        <strain evidence="7">IGS</strain>
    </source>
</reference>
<accession>A0A0J9E221</accession>
<dbReference type="InterPro" id="IPR001764">
    <property type="entry name" value="Glyco_hydro_3_N"/>
</dbReference>
<feature type="domain" description="Glycoside hydrolase family 3 N-terminal" evidence="6">
    <location>
        <begin position="16"/>
        <end position="297"/>
    </location>
</feature>
<dbReference type="GO" id="GO:0009254">
    <property type="term" value="P:peptidoglycan turnover"/>
    <property type="evidence" value="ECO:0007669"/>
    <property type="project" value="TreeGrafter"/>
</dbReference>
<sequence>MPQPRSAAILGCLGPRLRAEERAFFAEAQPWGFILFARNLETPDQVRRLTDGLRNAVGWEAPILIDQEGGRVQRLSPPHWRQHLPPLDQMARAGTGGARSMELRAMLIGAEHRALGIDVNCTPMADVAEPCTHPILKNRCYGMEPGVVAAAGRAVANGLKAAGVLPVLKHMPGHGRAFVDSHLHLPVVEDHAEVLRGHDFAPFKALSDLKMGMTAHVVFTAFDPDRPATQSPAIHRVIREEIGFDGLLMTDDISMEALDGALTDRARSSRAAGCDLVLHCNGDLDEMRQIVAASGSLEGAALARAEAALAERQTPNPIDIQAVEAELEALLARGTAEIARL</sequence>
<dbReference type="OrthoDB" id="9786661at2"/>
<dbReference type="Proteomes" id="UP000037178">
    <property type="component" value="Unassembled WGS sequence"/>
</dbReference>
<evidence type="ECO:0000256" key="3">
    <source>
        <dbReference type="ARBA" id="ARBA00012663"/>
    </source>
</evidence>
<dbReference type="GO" id="GO:0005975">
    <property type="term" value="P:carbohydrate metabolic process"/>
    <property type="evidence" value="ECO:0007669"/>
    <property type="project" value="InterPro"/>
</dbReference>
<dbReference type="STRING" id="1675527.AIOL_001697"/>
<dbReference type="PANTHER" id="PTHR30480:SF13">
    <property type="entry name" value="BETA-HEXOSAMINIDASE"/>
    <property type="match status" value="1"/>
</dbReference>
<proteinExistence type="inferred from homology"/>
<dbReference type="Pfam" id="PF00933">
    <property type="entry name" value="Glyco_hydro_3"/>
    <property type="match status" value="1"/>
</dbReference>
<dbReference type="PATRIC" id="fig|1675527.3.peg.1792"/>
<dbReference type="InterPro" id="IPR017853">
    <property type="entry name" value="GH"/>
</dbReference>
<dbReference type="RefSeq" id="WP_049642582.1">
    <property type="nucleotide sequence ID" value="NZ_LFTY01000002.1"/>
</dbReference>
<dbReference type="EMBL" id="LFTY01000002">
    <property type="protein sequence ID" value="KMW56742.1"/>
    <property type="molecule type" value="Genomic_DNA"/>
</dbReference>
<comment type="catalytic activity">
    <reaction evidence="1">
        <text>Hydrolysis of terminal non-reducing N-acetyl-D-hexosamine residues in N-acetyl-beta-D-hexosaminides.</text>
        <dbReference type="EC" id="3.2.1.52"/>
    </reaction>
</comment>
<dbReference type="InterPro" id="IPR019800">
    <property type="entry name" value="Glyco_hydro_3_AS"/>
</dbReference>